<accession>A0A6J8AM02</accession>
<keyword evidence="2" id="KW-1185">Reference proteome</keyword>
<dbReference type="EMBL" id="CACVKT020001706">
    <property type="protein sequence ID" value="CAC5370498.1"/>
    <property type="molecule type" value="Genomic_DNA"/>
</dbReference>
<organism evidence="1 2">
    <name type="scientific">Mytilus coruscus</name>
    <name type="common">Sea mussel</name>
    <dbReference type="NCBI Taxonomy" id="42192"/>
    <lineage>
        <taxon>Eukaryota</taxon>
        <taxon>Metazoa</taxon>
        <taxon>Spiralia</taxon>
        <taxon>Lophotrochozoa</taxon>
        <taxon>Mollusca</taxon>
        <taxon>Bivalvia</taxon>
        <taxon>Autobranchia</taxon>
        <taxon>Pteriomorphia</taxon>
        <taxon>Mytilida</taxon>
        <taxon>Mytiloidea</taxon>
        <taxon>Mytilidae</taxon>
        <taxon>Mytilinae</taxon>
        <taxon>Mytilus</taxon>
    </lineage>
</organism>
<gene>
    <name evidence="1" type="ORF">MCOR_9314</name>
</gene>
<name>A0A6J8AM02_MYTCO</name>
<sequence length="563" mass="65481">MMYQDKMYTPVLFVNDEVARKRDLINFEENNIVIVEDIFGRSNIDFNDDLHRGILDVLYSCMKTESCKSKLIITIRGNDEIERKLNEKHKIFEKEIFINLDKNRRSHTNELILSKHMNKHGISLCKSKKLTDIRAYFYPPEVNQQCKSDVYETNDNSLKKVCVSLFDEICSGKYEMHIGFPQACHLFCSNKNFTKQGKAYFTHASQSLVNEIMNLKTQGFDNKQMQYQYCVLVYTAIKRSIDVDDIDEHCFQNLISYFENNNIRISLLKQAVFKLEGTYLNKIAPDSVCNHHKRQKVSDIYILQHSTIREAILVSFGDDADVLSVCDSWFLFEYIRPKGYKVSPSDNMVYLFTDYKLLAKKLMSILSTDYYSCISVGAYLQNIALLERRDEIIEFFFEIVEDVKPEQYVCLLNGLTSMGTNTDLVKFHPQLCKKIINSGGWIVFLVSCRPIGWSDNNTNFFEIETDMLIEKLILMVALNRSNGNDLISEENERIYHPCSLLSKFLNYQYAVGNYVFENLIAKGFLDIAEILLTNIKQKEQEINPIHIKKILIPLILMNLMLVT</sequence>
<protein>
    <submittedName>
        <fullName evidence="1">Uncharacterized protein</fullName>
    </submittedName>
</protein>
<evidence type="ECO:0000313" key="1">
    <source>
        <dbReference type="EMBL" id="CAC5370498.1"/>
    </source>
</evidence>
<dbReference type="Proteomes" id="UP000507470">
    <property type="component" value="Unassembled WGS sequence"/>
</dbReference>
<reference evidence="1 2" key="1">
    <citation type="submission" date="2020-06" db="EMBL/GenBank/DDBJ databases">
        <authorList>
            <person name="Li R."/>
            <person name="Bekaert M."/>
        </authorList>
    </citation>
    <scope>NUCLEOTIDE SEQUENCE [LARGE SCALE GENOMIC DNA]</scope>
    <source>
        <strain evidence="2">wild</strain>
    </source>
</reference>
<proteinExistence type="predicted"/>
<dbReference type="AlphaFoldDB" id="A0A6J8AM02"/>
<evidence type="ECO:0000313" key="2">
    <source>
        <dbReference type="Proteomes" id="UP000507470"/>
    </source>
</evidence>
<dbReference type="OrthoDB" id="6138994at2759"/>